<dbReference type="GO" id="GO:0016747">
    <property type="term" value="F:acyltransferase activity, transferring groups other than amino-acyl groups"/>
    <property type="evidence" value="ECO:0007669"/>
    <property type="project" value="InterPro"/>
</dbReference>
<gene>
    <name evidence="2" type="ORF">C0Z18_31305</name>
</gene>
<protein>
    <submittedName>
        <fullName evidence="2">N-acetyltransferase</fullName>
    </submittedName>
</protein>
<sequence length="149" mass="17196">MSMLEITLRSATPADEAFLFDLRRATMDEHLRRAGESPDEQAHWERVRYRYSDAHIVCSGSERIGLFKFFRSREEWTIVQIQILPSRQGRGIAARLIGEFVQQAQAANVPVTLNVLKGNRAIRLYQRLEFQVVDETDTSFQMRAGKPAR</sequence>
<evidence type="ECO:0000313" key="2">
    <source>
        <dbReference type="EMBL" id="PMS14526.1"/>
    </source>
</evidence>
<dbReference type="OrthoDB" id="5525374at2"/>
<dbReference type="InterPro" id="IPR016181">
    <property type="entry name" value="Acyl_CoA_acyltransferase"/>
</dbReference>
<proteinExistence type="predicted"/>
<dbReference type="SUPFAM" id="SSF55729">
    <property type="entry name" value="Acyl-CoA N-acyltransferases (Nat)"/>
    <property type="match status" value="1"/>
</dbReference>
<dbReference type="CDD" id="cd04301">
    <property type="entry name" value="NAT_SF"/>
    <property type="match status" value="1"/>
</dbReference>
<dbReference type="Proteomes" id="UP000235616">
    <property type="component" value="Unassembled WGS sequence"/>
</dbReference>
<dbReference type="AlphaFoldDB" id="A0A2N7VBJ1"/>
<comment type="caution">
    <text evidence="2">The sequence shown here is derived from an EMBL/GenBank/DDBJ whole genome shotgun (WGS) entry which is preliminary data.</text>
</comment>
<keyword evidence="2" id="KW-0808">Transferase</keyword>
<dbReference type="PROSITE" id="PS51186">
    <property type="entry name" value="GNAT"/>
    <property type="match status" value="1"/>
</dbReference>
<name>A0A2N7VBJ1_9BURK</name>
<dbReference type="Gene3D" id="3.40.630.30">
    <property type="match status" value="1"/>
</dbReference>
<organism evidence="2 3">
    <name type="scientific">Trinickia dabaoshanensis</name>
    <dbReference type="NCBI Taxonomy" id="564714"/>
    <lineage>
        <taxon>Bacteria</taxon>
        <taxon>Pseudomonadati</taxon>
        <taxon>Pseudomonadota</taxon>
        <taxon>Betaproteobacteria</taxon>
        <taxon>Burkholderiales</taxon>
        <taxon>Burkholderiaceae</taxon>
        <taxon>Trinickia</taxon>
    </lineage>
</organism>
<dbReference type="RefSeq" id="WP_102649337.1">
    <property type="nucleotide sequence ID" value="NZ_PNYA01000044.1"/>
</dbReference>
<dbReference type="InterPro" id="IPR000182">
    <property type="entry name" value="GNAT_dom"/>
</dbReference>
<reference evidence="2 3" key="1">
    <citation type="submission" date="2018-01" db="EMBL/GenBank/DDBJ databases">
        <title>Whole genome analyses suggest that Burkholderia sensu lato contains two further novel genera in the rhizoxinica-symbiotica group Mycetohabitans gen. nov., and Trinickia gen. nov.: implications for the evolution of diazotrophy and nodulation in the Burkholderiaceae.</title>
        <authorList>
            <person name="Estrada-de los Santos P."/>
            <person name="Palmer M."/>
            <person name="Chavez-Ramirez B."/>
            <person name="Beukes C."/>
            <person name="Steenkamp E.T."/>
            <person name="Hirsch A.M."/>
            <person name="Manyaka P."/>
            <person name="Maluk M."/>
            <person name="Lafos M."/>
            <person name="Crook M."/>
            <person name="Gross E."/>
            <person name="Simon M.F."/>
            <person name="Bueno dos Reis Junior F."/>
            <person name="Poole P.S."/>
            <person name="Venter S.N."/>
            <person name="James E.K."/>
        </authorList>
    </citation>
    <scope>NUCLEOTIDE SEQUENCE [LARGE SCALE GENOMIC DNA]</scope>
    <source>
        <strain evidence="2 3">GIMN1.004</strain>
    </source>
</reference>
<evidence type="ECO:0000259" key="1">
    <source>
        <dbReference type="PROSITE" id="PS51186"/>
    </source>
</evidence>
<dbReference type="Pfam" id="PF00583">
    <property type="entry name" value="Acetyltransf_1"/>
    <property type="match status" value="1"/>
</dbReference>
<dbReference type="EMBL" id="PNYA01000044">
    <property type="protein sequence ID" value="PMS14526.1"/>
    <property type="molecule type" value="Genomic_DNA"/>
</dbReference>
<feature type="domain" description="N-acetyltransferase" evidence="1">
    <location>
        <begin position="6"/>
        <end position="149"/>
    </location>
</feature>
<accession>A0A2N7VBJ1</accession>
<keyword evidence="3" id="KW-1185">Reference proteome</keyword>
<evidence type="ECO:0000313" key="3">
    <source>
        <dbReference type="Proteomes" id="UP000235616"/>
    </source>
</evidence>